<dbReference type="Gene3D" id="3.40.1260.10">
    <property type="entry name" value="DsrEFH-like"/>
    <property type="match status" value="1"/>
</dbReference>
<dbReference type="AlphaFoldDB" id="A0A0E3PX24"/>
<gene>
    <name evidence="1" type="ORF">MSMAW_1366</name>
</gene>
<evidence type="ECO:0000313" key="2">
    <source>
        <dbReference type="Proteomes" id="UP000033058"/>
    </source>
</evidence>
<proteinExistence type="predicted"/>
<accession>A0A0E3PX24</accession>
<organism evidence="1 2">
    <name type="scientific">Methanosarcina mazei WWM610</name>
    <dbReference type="NCBI Taxonomy" id="1434117"/>
    <lineage>
        <taxon>Archaea</taxon>
        <taxon>Methanobacteriati</taxon>
        <taxon>Methanobacteriota</taxon>
        <taxon>Stenosarchaea group</taxon>
        <taxon>Methanomicrobia</taxon>
        <taxon>Methanosarcinales</taxon>
        <taxon>Methanosarcinaceae</taxon>
        <taxon>Methanosarcina</taxon>
    </lineage>
</organism>
<dbReference type="InterPro" id="IPR027396">
    <property type="entry name" value="DsrEFH-like"/>
</dbReference>
<sequence length="107" mass="12049">MIIGIIINTSEPETVWNAFRFGTTSLLNDHEVKIFLLGRGVESENIRDEKFNVQEQIKLFMGNSGKIFACGTCLKARQMVGSEVCPISTMRDLLHIVEESNRILTFG</sequence>
<dbReference type="InterPro" id="IPR003787">
    <property type="entry name" value="Sulphur_relay_DsrE/F-like"/>
</dbReference>
<name>A0A0E3PX24_METMZ</name>
<dbReference type="Proteomes" id="UP000033058">
    <property type="component" value="Chromosome"/>
</dbReference>
<dbReference type="RefSeq" id="WP_011035181.1">
    <property type="nucleotide sequence ID" value="NZ_CP009509.1"/>
</dbReference>
<evidence type="ECO:0000313" key="1">
    <source>
        <dbReference type="EMBL" id="AKB40357.1"/>
    </source>
</evidence>
<dbReference type="SUPFAM" id="SSF75169">
    <property type="entry name" value="DsrEFH-like"/>
    <property type="match status" value="1"/>
</dbReference>
<protein>
    <submittedName>
        <fullName evidence="1">Uncharacterized protein</fullName>
    </submittedName>
</protein>
<dbReference type="HOGENOM" id="CLU_151801_0_0_2"/>
<dbReference type="Pfam" id="PF02635">
    <property type="entry name" value="DsrE"/>
    <property type="match status" value="1"/>
</dbReference>
<dbReference type="PATRIC" id="fig|1434117.4.peg.1736"/>
<reference evidence="1 2" key="1">
    <citation type="submission" date="2014-07" db="EMBL/GenBank/DDBJ databases">
        <title>Methanogenic archaea and the global carbon cycle.</title>
        <authorList>
            <person name="Henriksen J.R."/>
            <person name="Luke J."/>
            <person name="Reinhart S."/>
            <person name="Benedict M.N."/>
            <person name="Youngblut N.D."/>
            <person name="Metcalf M.E."/>
            <person name="Whitaker R.J."/>
            <person name="Metcalf W.W."/>
        </authorList>
    </citation>
    <scope>NUCLEOTIDE SEQUENCE [LARGE SCALE GENOMIC DNA]</scope>
    <source>
        <strain evidence="1 2">WWM610</strain>
    </source>
</reference>
<dbReference type="EMBL" id="CP009509">
    <property type="protein sequence ID" value="AKB40357.1"/>
    <property type="molecule type" value="Genomic_DNA"/>
</dbReference>
<dbReference type="GeneID" id="24851059"/>